<dbReference type="AlphaFoldDB" id="A0A0B2V8H0"/>
<proteinExistence type="predicted"/>
<keyword evidence="3" id="KW-1185">Reference proteome</keyword>
<reference evidence="2 3" key="1">
    <citation type="submission" date="2014-11" db="EMBL/GenBank/DDBJ databases">
        <title>Genetic blueprint of the zoonotic pathogen Toxocara canis.</title>
        <authorList>
            <person name="Zhu X.-Q."/>
            <person name="Korhonen P.K."/>
            <person name="Cai H."/>
            <person name="Young N.D."/>
            <person name="Nejsum P."/>
            <person name="von Samson-Himmelstjerna G."/>
            <person name="Boag P.R."/>
            <person name="Tan P."/>
            <person name="Li Q."/>
            <person name="Min J."/>
            <person name="Yang Y."/>
            <person name="Wang X."/>
            <person name="Fang X."/>
            <person name="Hall R.S."/>
            <person name="Hofmann A."/>
            <person name="Sternberg P.W."/>
            <person name="Jex A.R."/>
            <person name="Gasser R.B."/>
        </authorList>
    </citation>
    <scope>NUCLEOTIDE SEQUENCE [LARGE SCALE GENOMIC DNA]</scope>
    <source>
        <strain evidence="2">PN_DK_2014</strain>
    </source>
</reference>
<name>A0A0B2V8H0_TOXCA</name>
<evidence type="ECO:0000256" key="1">
    <source>
        <dbReference type="SAM" id="MobiDB-lite"/>
    </source>
</evidence>
<dbReference type="EMBL" id="JPKZ01002216">
    <property type="protein sequence ID" value="KHN77848.1"/>
    <property type="molecule type" value="Genomic_DNA"/>
</dbReference>
<dbReference type="Proteomes" id="UP000031036">
    <property type="component" value="Unassembled WGS sequence"/>
</dbReference>
<organism evidence="2 3">
    <name type="scientific">Toxocara canis</name>
    <name type="common">Canine roundworm</name>
    <dbReference type="NCBI Taxonomy" id="6265"/>
    <lineage>
        <taxon>Eukaryota</taxon>
        <taxon>Metazoa</taxon>
        <taxon>Ecdysozoa</taxon>
        <taxon>Nematoda</taxon>
        <taxon>Chromadorea</taxon>
        <taxon>Rhabditida</taxon>
        <taxon>Spirurina</taxon>
        <taxon>Ascaridomorpha</taxon>
        <taxon>Ascaridoidea</taxon>
        <taxon>Toxocaridae</taxon>
        <taxon>Toxocara</taxon>
    </lineage>
</organism>
<feature type="region of interest" description="Disordered" evidence="1">
    <location>
        <begin position="1"/>
        <end position="22"/>
    </location>
</feature>
<accession>A0A0B2V8H0</accession>
<evidence type="ECO:0000313" key="3">
    <source>
        <dbReference type="Proteomes" id="UP000031036"/>
    </source>
</evidence>
<gene>
    <name evidence="2" type="ORF">Tcan_17513</name>
</gene>
<comment type="caution">
    <text evidence="2">The sequence shown here is derived from an EMBL/GenBank/DDBJ whole genome shotgun (WGS) entry which is preliminary data.</text>
</comment>
<evidence type="ECO:0000313" key="2">
    <source>
        <dbReference type="EMBL" id="KHN77848.1"/>
    </source>
</evidence>
<protein>
    <submittedName>
        <fullName evidence="2">Uncharacterized protein</fullName>
    </submittedName>
</protein>
<sequence>MNGSTRWSEGGQQHPRGNQRTPKTWMIIMMGLKVVAERRNEGQFVDFSCSQGTVKPVVITTHLEVLEAEVDHLSVASASRSKLSVNNAGRRSSSDFRISKQVIYC</sequence>